<keyword evidence="2" id="KW-1185">Reference proteome</keyword>
<dbReference type="Proteomes" id="UP000681610">
    <property type="component" value="Unassembled WGS sequence"/>
</dbReference>
<reference evidence="1 2" key="1">
    <citation type="submission" date="2021-03" db="EMBL/GenBank/DDBJ databases">
        <title>Isolation and description of Capnocytophaga bilenii sp. nov., a novel Capnocytophaga species, isolated from a gingivitis subject.</title>
        <authorList>
            <person name="Antezack A."/>
            <person name="Monnet-Corti V."/>
            <person name="La Scola B."/>
        </authorList>
    </citation>
    <scope>NUCLEOTIDE SEQUENCE [LARGE SCALE GENOMIC DNA]</scope>
    <source>
        <strain evidence="1 2">Marseille-Q4570</strain>
    </source>
</reference>
<proteinExistence type="predicted"/>
<dbReference type="PROSITE" id="PS51257">
    <property type="entry name" value="PROKAR_LIPOPROTEIN"/>
    <property type="match status" value="1"/>
</dbReference>
<gene>
    <name evidence="1" type="ORF">J4N46_00090</name>
</gene>
<dbReference type="EMBL" id="JAGDYP010000001">
    <property type="protein sequence ID" value="MBO1882877.1"/>
    <property type="molecule type" value="Genomic_DNA"/>
</dbReference>
<sequence>MKYVLYIISVFFLITACKMEKIEVNPSQEEEKKEIISEDSLIAADRIFYRDSLKFVNIYPNSEEGYGYLNRKPANLKVYKVNEVSFFQKYGYYVNLSIPYRLSQKEPLLTKKEINKQKYYFSLTGKRKEQILEQLHLKQTDTVYAYSIKKDKLDTYLIKDLEMIAYNPIEIIEGKIEEKYFDVGLLLSYSEEVDTSYKGKEYDYASIEDGNIFQTGKIKRIESVKIKNIDIPFPINYSLLDKYAYYEYPISLHIDNTYKGKINNADFYMQAFSNWDKLNERWNERMIYLMIVKDNKKVIERVFGGNGIATVWMYKNFYIGNFIKGKPDIIENIVFYSYDHWLTFLSENEPPIFVLSSYEEEYKDFYQGLEFLK</sequence>
<evidence type="ECO:0008006" key="3">
    <source>
        <dbReference type="Google" id="ProtNLM"/>
    </source>
</evidence>
<name>A0ABS3PU85_9FLAO</name>
<protein>
    <recommendedName>
        <fullName evidence="3">DUF4221 domain-containing protein</fullName>
    </recommendedName>
</protein>
<comment type="caution">
    <text evidence="1">The sequence shown here is derived from an EMBL/GenBank/DDBJ whole genome shotgun (WGS) entry which is preliminary data.</text>
</comment>
<evidence type="ECO:0000313" key="1">
    <source>
        <dbReference type="EMBL" id="MBO1882877.1"/>
    </source>
</evidence>
<evidence type="ECO:0000313" key="2">
    <source>
        <dbReference type="Proteomes" id="UP000681610"/>
    </source>
</evidence>
<accession>A0ABS3PU85</accession>
<organism evidence="1 2">
    <name type="scientific">Capnocytophaga bilenii</name>
    <dbReference type="NCBI Taxonomy" id="2819369"/>
    <lineage>
        <taxon>Bacteria</taxon>
        <taxon>Pseudomonadati</taxon>
        <taxon>Bacteroidota</taxon>
        <taxon>Flavobacteriia</taxon>
        <taxon>Flavobacteriales</taxon>
        <taxon>Flavobacteriaceae</taxon>
        <taxon>Capnocytophaga</taxon>
    </lineage>
</organism>